<evidence type="ECO:0000313" key="2">
    <source>
        <dbReference type="Proteomes" id="UP000015530"/>
    </source>
</evidence>
<accession>T0KIY7</accession>
<dbReference type="HOGENOM" id="CLU_888546_0_0_1"/>
<organism evidence="1 2">
    <name type="scientific">Colletotrichum gloeosporioides (strain Cg-14)</name>
    <name type="common">Anthracnose fungus</name>
    <name type="synonym">Glomerella cingulata</name>
    <dbReference type="NCBI Taxonomy" id="1237896"/>
    <lineage>
        <taxon>Eukaryota</taxon>
        <taxon>Fungi</taxon>
        <taxon>Dikarya</taxon>
        <taxon>Ascomycota</taxon>
        <taxon>Pezizomycotina</taxon>
        <taxon>Sordariomycetes</taxon>
        <taxon>Hypocreomycetidae</taxon>
        <taxon>Glomerellales</taxon>
        <taxon>Glomerellaceae</taxon>
        <taxon>Colletotrichum</taxon>
        <taxon>Colletotrichum gloeosporioides species complex</taxon>
    </lineage>
</organism>
<protein>
    <submittedName>
        <fullName evidence="1">Uncharacterized protein</fullName>
    </submittedName>
</protein>
<comment type="caution">
    <text evidence="1">The sequence shown here is derived from an EMBL/GenBank/DDBJ whole genome shotgun (WGS) entry which is preliminary data.</text>
</comment>
<gene>
    <name evidence="1" type="ORF">CGLO_04759</name>
</gene>
<dbReference type="Proteomes" id="UP000015530">
    <property type="component" value="Unassembled WGS sequence"/>
</dbReference>
<sequence>MLQYPVSLVVAAVNRVTGSASSKPSLLTPIAAHDFDLFRYKFEPSKLQTVVSSGDTAHLNFFKTIAAGGNAPALDLLEPVDRARWNSRTPRATLNDTQRAVSDFISHLRSGEPWLITFIQAQSRQDAVKDDAGQDESTSLLCWVRRRLGGVRSCESIRLEQDAISLHNWAGTESDHRKNFLSHDISWNNVTMITSSMQEDLCPQPKLPWPWSNREEKHLPAVGRYTPEYAALQSEAMHLNKAACSGGKLLVEQIKGFQKVVADEVIQLDLLARMAEGYAEQARLGYNNVRNFSLRKIAVAYYEFLGRVYFLSR</sequence>
<dbReference type="AlphaFoldDB" id="T0KIY7"/>
<dbReference type="EMBL" id="AMYD01000959">
    <property type="protein sequence ID" value="EQB55327.1"/>
    <property type="molecule type" value="Genomic_DNA"/>
</dbReference>
<proteinExistence type="predicted"/>
<name>T0KIY7_COLGC</name>
<reference evidence="2" key="1">
    <citation type="journal article" date="2013" name="Mol. Plant Microbe Interact.">
        <title>Global aspects of pacC regulation of pathogenicity genes in Colletotrichum gloeosporioides as revealed by transcriptome analysis.</title>
        <authorList>
            <person name="Alkan N."/>
            <person name="Meng X."/>
            <person name="Friedlander G."/>
            <person name="Reuveni E."/>
            <person name="Sukno S."/>
            <person name="Sherman A."/>
            <person name="Thon M."/>
            <person name="Fluhr R."/>
            <person name="Prusky D."/>
        </authorList>
    </citation>
    <scope>NUCLEOTIDE SEQUENCE [LARGE SCALE GENOMIC DNA]</scope>
    <source>
        <strain evidence="2">Cg-14</strain>
    </source>
</reference>
<evidence type="ECO:0000313" key="1">
    <source>
        <dbReference type="EMBL" id="EQB55327.1"/>
    </source>
</evidence>
<dbReference type="OrthoDB" id="10334536at2759"/>